<dbReference type="AlphaFoldDB" id="A0AAF3J5N0"/>
<evidence type="ECO:0000313" key="3">
    <source>
        <dbReference type="Proteomes" id="UP000887575"/>
    </source>
</evidence>
<accession>A0AAF3J5N0</accession>
<dbReference type="GO" id="GO:0004672">
    <property type="term" value="F:protein kinase activity"/>
    <property type="evidence" value="ECO:0007669"/>
    <property type="project" value="InterPro"/>
</dbReference>
<dbReference type="InterPro" id="IPR000719">
    <property type="entry name" value="Prot_kinase_dom"/>
</dbReference>
<name>A0AAF3J5N0_9BILA</name>
<evidence type="ECO:0000313" key="4">
    <source>
        <dbReference type="WBParaSite" id="MBELARI_LOCUS1774"/>
    </source>
</evidence>
<feature type="domain" description="Protein kinase" evidence="2">
    <location>
        <begin position="1"/>
        <end position="105"/>
    </location>
</feature>
<dbReference type="InterPro" id="IPR011009">
    <property type="entry name" value="Kinase-like_dom_sf"/>
</dbReference>
<dbReference type="PROSITE" id="PS50011">
    <property type="entry name" value="PROTEIN_KINASE_DOM"/>
    <property type="match status" value="1"/>
</dbReference>
<feature type="region of interest" description="Disordered" evidence="1">
    <location>
        <begin position="111"/>
        <end position="133"/>
    </location>
</feature>
<dbReference type="GO" id="GO:0005524">
    <property type="term" value="F:ATP binding"/>
    <property type="evidence" value="ECO:0007669"/>
    <property type="project" value="InterPro"/>
</dbReference>
<dbReference type="Proteomes" id="UP000887575">
    <property type="component" value="Unassembled WGS sequence"/>
</dbReference>
<keyword evidence="3" id="KW-1185">Reference proteome</keyword>
<reference evidence="4" key="1">
    <citation type="submission" date="2024-02" db="UniProtKB">
        <authorList>
            <consortium name="WormBaseParasite"/>
        </authorList>
    </citation>
    <scope>IDENTIFICATION</scope>
</reference>
<dbReference type="Gene3D" id="1.10.510.10">
    <property type="entry name" value="Transferase(Phosphotransferase) domain 1"/>
    <property type="match status" value="1"/>
</dbReference>
<dbReference type="Pfam" id="PF00069">
    <property type="entry name" value="Pkinase"/>
    <property type="match status" value="1"/>
</dbReference>
<dbReference type="SUPFAM" id="SSF56112">
    <property type="entry name" value="Protein kinase-like (PK-like)"/>
    <property type="match status" value="1"/>
</dbReference>
<sequence>MRRYMPPEVLKEEGPFAFFATDIWSLGVILYEATFGEKFLGRIEGNDRSLFYQALNSFFNLKDTIDLEATFSGYKLCFSHQTMLEGFLRYDYRTRLNFKQMELLLNSTWDEPEKDSEGKKSLYSVPDVTFGSG</sequence>
<protein>
    <submittedName>
        <fullName evidence="4">Protein kinase domain-containing protein</fullName>
    </submittedName>
</protein>
<proteinExistence type="predicted"/>
<dbReference type="WBParaSite" id="MBELARI_LOCUS1774">
    <property type="protein sequence ID" value="MBELARI_LOCUS1774"/>
    <property type="gene ID" value="MBELARI_LOCUS1774"/>
</dbReference>
<organism evidence="3 4">
    <name type="scientific">Mesorhabditis belari</name>
    <dbReference type="NCBI Taxonomy" id="2138241"/>
    <lineage>
        <taxon>Eukaryota</taxon>
        <taxon>Metazoa</taxon>
        <taxon>Ecdysozoa</taxon>
        <taxon>Nematoda</taxon>
        <taxon>Chromadorea</taxon>
        <taxon>Rhabditida</taxon>
        <taxon>Rhabditina</taxon>
        <taxon>Rhabditomorpha</taxon>
        <taxon>Rhabditoidea</taxon>
        <taxon>Rhabditidae</taxon>
        <taxon>Mesorhabditinae</taxon>
        <taxon>Mesorhabditis</taxon>
    </lineage>
</organism>
<evidence type="ECO:0000259" key="2">
    <source>
        <dbReference type="PROSITE" id="PS50011"/>
    </source>
</evidence>
<evidence type="ECO:0000256" key="1">
    <source>
        <dbReference type="SAM" id="MobiDB-lite"/>
    </source>
</evidence>